<accession>A0AAQ2ZEU9</accession>
<reference evidence="1 2" key="1">
    <citation type="submission" date="2018-08" db="EMBL/GenBank/DDBJ databases">
        <authorList>
            <person name="Lorentzen P. G. S. M."/>
        </authorList>
    </citation>
    <scope>NUCLEOTIDE SEQUENCE [LARGE SCALE GENOMIC DNA]</scope>
    <source>
        <strain evidence="1 2">CRBO_1381</strain>
    </source>
</reference>
<dbReference type="EMBL" id="LR031358">
    <property type="protein sequence ID" value="VDB98476.1"/>
    <property type="molecule type" value="Genomic_DNA"/>
</dbReference>
<dbReference type="AlphaFoldDB" id="A0AAQ2ZEU9"/>
<protein>
    <submittedName>
        <fullName evidence="1">Uncharacterized protein</fullName>
    </submittedName>
</protein>
<dbReference type="Proteomes" id="UP000294726">
    <property type="component" value="Chromosome"/>
</dbReference>
<gene>
    <name evidence="1" type="ORF">OENI_1241</name>
</gene>
<evidence type="ECO:0000313" key="2">
    <source>
        <dbReference type="Proteomes" id="UP000294726"/>
    </source>
</evidence>
<name>A0AAQ2ZEU9_OENOE</name>
<dbReference type="AntiFam" id="ANF00010">
    <property type="entry name" value="tRNA translation"/>
</dbReference>
<proteinExistence type="predicted"/>
<sequence length="93" mass="10282">MEYYVLYFSRVLFKAISKNGRLAQLGEHLPYKQEVTGSIPVASIGNEKSFPRNNFVADLAQLAEHRSCKAGVGGSNPLVGRGLPQKYANVVQW</sequence>
<organism evidence="1 2">
    <name type="scientific">Oenococcus oeni</name>
    <name type="common">Leuconostoc oenos</name>
    <dbReference type="NCBI Taxonomy" id="1247"/>
    <lineage>
        <taxon>Bacteria</taxon>
        <taxon>Bacillati</taxon>
        <taxon>Bacillota</taxon>
        <taxon>Bacilli</taxon>
        <taxon>Lactobacillales</taxon>
        <taxon>Lactobacillaceae</taxon>
        <taxon>Oenococcus</taxon>
    </lineage>
</organism>
<evidence type="ECO:0000313" key="1">
    <source>
        <dbReference type="EMBL" id="VDB98476.1"/>
    </source>
</evidence>